<proteinExistence type="predicted"/>
<evidence type="ECO:0000313" key="1">
    <source>
        <dbReference type="EMBL" id="TDF73415.1"/>
    </source>
</evidence>
<accession>A0AC61QJT9</accession>
<gene>
    <name evidence="1" type="ORF">E0946_03380</name>
</gene>
<dbReference type="Proteomes" id="UP000294588">
    <property type="component" value="Unassembled WGS sequence"/>
</dbReference>
<reference evidence="1" key="1">
    <citation type="submission" date="2019-03" db="EMBL/GenBank/DDBJ databases">
        <title>Candidatus Syntrophosphaera thermopropionivorans: a novel player in syntrophic propionate oxidation during anaerobic digestion.</title>
        <authorList>
            <person name="Dyksma S."/>
        </authorList>
    </citation>
    <scope>NUCLEOTIDE SEQUENCE</scope>
    <source>
        <strain evidence="1">W5</strain>
    </source>
</reference>
<protein>
    <submittedName>
        <fullName evidence="1">Uncharacterized protein</fullName>
    </submittedName>
</protein>
<name>A0AC61QJT9_9BACT</name>
<evidence type="ECO:0000313" key="2">
    <source>
        <dbReference type="Proteomes" id="UP000294588"/>
    </source>
</evidence>
<organism evidence="1 2">
    <name type="scientific">Candidatus Syntrophosphaera thermopropionivorans</name>
    <dbReference type="NCBI Taxonomy" id="2593015"/>
    <lineage>
        <taxon>Bacteria</taxon>
        <taxon>Pseudomonadati</taxon>
        <taxon>Candidatus Cloacimonadota</taxon>
        <taxon>Candidatus Cloacimonadia</taxon>
        <taxon>Candidatus Cloacimonadales</taxon>
        <taxon>Candidatus Cloacimonadaceae</taxon>
        <taxon>Candidatus Syntrophosphaera</taxon>
    </lineage>
</organism>
<keyword evidence="2" id="KW-1185">Reference proteome</keyword>
<sequence length="207" mass="24546">MNNQNKQVETMTADEKFAAIANLKNNLEDNFISLGQLLSEIKRSKLFRKKGYDNFKDFVEAEYNLSGSLAGKLVKIFDLFIDEMDVDDTTVKEIGFDRLQMIYPMVNKGDWEVKDEWLGIAQETPTNELRKYIHELKLSEKEEQIDQKKIFVNQYLERMTNIFNCSRNELDYKLALYFQDMDPEQIKKVVQKRERQFESELKKEESP</sequence>
<dbReference type="EMBL" id="SMOG01000006">
    <property type="protein sequence ID" value="TDF73415.1"/>
    <property type="molecule type" value="Genomic_DNA"/>
</dbReference>
<comment type="caution">
    <text evidence="1">The sequence shown here is derived from an EMBL/GenBank/DDBJ whole genome shotgun (WGS) entry which is preliminary data.</text>
</comment>